<keyword evidence="5" id="KW-0627">Porphyrin biosynthesis</keyword>
<protein>
    <recommendedName>
        <fullName evidence="2">precorrin-2 dehydrogenase</fullName>
        <ecNumber evidence="2">1.3.1.76</ecNumber>
    </recommendedName>
</protein>
<dbReference type="Proteomes" id="UP000501868">
    <property type="component" value="Chromosome"/>
</dbReference>
<reference evidence="8 9" key="2">
    <citation type="submission" date="2020-04" db="EMBL/GenBank/DDBJ databases">
        <authorList>
            <person name="Fomenkov A."/>
            <person name="Anton B.P."/>
            <person name="Roberts R.J."/>
        </authorList>
    </citation>
    <scope>NUCLEOTIDE SEQUENCE [LARGE SCALE GENOMIC DNA]</scope>
    <source>
        <strain evidence="8 9">S2</strain>
    </source>
</reference>
<dbReference type="EC" id="1.3.1.76" evidence="2"/>
<evidence type="ECO:0000313" key="8">
    <source>
        <dbReference type="EMBL" id="QIZ06237.1"/>
    </source>
</evidence>
<dbReference type="AlphaFoldDB" id="A0A6H1NYG9"/>
<dbReference type="GO" id="GO:0004325">
    <property type="term" value="F:ferrochelatase activity"/>
    <property type="evidence" value="ECO:0007669"/>
    <property type="project" value="InterPro"/>
</dbReference>
<dbReference type="InterPro" id="IPR042518">
    <property type="entry name" value="SirC_C"/>
</dbReference>
<dbReference type="NCBIfam" id="NF005222">
    <property type="entry name" value="PRK06718.1"/>
    <property type="match status" value="1"/>
</dbReference>
<evidence type="ECO:0000256" key="4">
    <source>
        <dbReference type="ARBA" id="ARBA00023027"/>
    </source>
</evidence>
<dbReference type="EMBL" id="CP051128">
    <property type="protein sequence ID" value="QIZ06237.1"/>
    <property type="molecule type" value="Genomic_DNA"/>
</dbReference>
<evidence type="ECO:0000256" key="5">
    <source>
        <dbReference type="ARBA" id="ARBA00023244"/>
    </source>
</evidence>
<name>A0A6H1NYG9_PRIMG</name>
<evidence type="ECO:0000256" key="6">
    <source>
        <dbReference type="ARBA" id="ARBA00047561"/>
    </source>
</evidence>
<evidence type="ECO:0000256" key="2">
    <source>
        <dbReference type="ARBA" id="ARBA00012400"/>
    </source>
</evidence>
<evidence type="ECO:0000259" key="7">
    <source>
        <dbReference type="Pfam" id="PF14824"/>
    </source>
</evidence>
<comment type="pathway">
    <text evidence="1">Porphyrin-containing compound metabolism; siroheme biosynthesis; sirohydrochlorin from precorrin-2: step 1/1.</text>
</comment>
<dbReference type="InterPro" id="IPR036291">
    <property type="entry name" value="NAD(P)-bd_dom_sf"/>
</dbReference>
<dbReference type="NCBIfam" id="TIGR01470">
    <property type="entry name" value="cysG_Nterm"/>
    <property type="match status" value="1"/>
</dbReference>
<gene>
    <name evidence="8" type="ORF">HFZ78_05450</name>
</gene>
<dbReference type="PANTHER" id="PTHR35330">
    <property type="entry name" value="SIROHEME BIOSYNTHESIS PROTEIN MET8"/>
    <property type="match status" value="1"/>
</dbReference>
<keyword evidence="3" id="KW-0560">Oxidoreductase</keyword>
<evidence type="ECO:0000256" key="1">
    <source>
        <dbReference type="ARBA" id="ARBA00005010"/>
    </source>
</evidence>
<dbReference type="PANTHER" id="PTHR35330:SF1">
    <property type="entry name" value="SIROHEME BIOSYNTHESIS PROTEIN MET8"/>
    <property type="match status" value="1"/>
</dbReference>
<comment type="catalytic activity">
    <reaction evidence="6">
        <text>precorrin-2 + NAD(+) = sirohydrochlorin + NADH + 2 H(+)</text>
        <dbReference type="Rhea" id="RHEA:15613"/>
        <dbReference type="ChEBI" id="CHEBI:15378"/>
        <dbReference type="ChEBI" id="CHEBI:57540"/>
        <dbReference type="ChEBI" id="CHEBI:57945"/>
        <dbReference type="ChEBI" id="CHEBI:58351"/>
        <dbReference type="ChEBI" id="CHEBI:58827"/>
        <dbReference type="EC" id="1.3.1.76"/>
    </reaction>
</comment>
<dbReference type="Pfam" id="PF13241">
    <property type="entry name" value="NAD_binding_7"/>
    <property type="match status" value="1"/>
</dbReference>
<feature type="domain" description="Siroheme synthase central" evidence="7">
    <location>
        <begin position="119"/>
        <end position="146"/>
    </location>
</feature>
<dbReference type="InterPro" id="IPR006367">
    <property type="entry name" value="Sirohaem_synthase_N"/>
</dbReference>
<keyword evidence="4" id="KW-0520">NAD</keyword>
<evidence type="ECO:0000256" key="3">
    <source>
        <dbReference type="ARBA" id="ARBA00023002"/>
    </source>
</evidence>
<accession>A0A6H1NYG9</accession>
<dbReference type="InterPro" id="IPR028281">
    <property type="entry name" value="Sirohaem_synthase_central"/>
</dbReference>
<reference evidence="8 9" key="1">
    <citation type="submission" date="2020-04" db="EMBL/GenBank/DDBJ databases">
        <title>Genome-Wide Identification of 5-Methylcytosine Sites in Bacterial Genomes By High-Throughput Sequencing of MspJI Restriction Fragments.</title>
        <authorList>
            <person name="Wu V."/>
        </authorList>
    </citation>
    <scope>NUCLEOTIDE SEQUENCE [LARGE SCALE GENOMIC DNA]</scope>
    <source>
        <strain evidence="8 9">S2</strain>
    </source>
</reference>
<proteinExistence type="predicted"/>
<dbReference type="SUPFAM" id="SSF51735">
    <property type="entry name" value="NAD(P)-binding Rossmann-fold domains"/>
    <property type="match status" value="1"/>
</dbReference>
<sequence length="210" mass="23490">MNSDYPVILRLDGKTVVIVGGGKVAERKVTGLLGTGAEIVVVSPEATDEIQRLHCDGKIVWKQKSFFASDIKDAFMIFAATNIREINQLIRSSAAPHQLVTIADDPDRSNFHVPAHFQRGLLSIAVSTGGASPTLASKIREQLEEQFDDSYEGYLEFLFSKRKWILKEVENASLKRKLLKTIVSSEFLTSDNREDDFIRLYETVLNETGQ</sequence>
<dbReference type="GO" id="GO:0019354">
    <property type="term" value="P:siroheme biosynthetic process"/>
    <property type="evidence" value="ECO:0007669"/>
    <property type="project" value="UniProtKB-UniPathway"/>
</dbReference>
<dbReference type="Gene3D" id="3.40.50.720">
    <property type="entry name" value="NAD(P)-binding Rossmann-like Domain"/>
    <property type="match status" value="1"/>
</dbReference>
<organism evidence="8 9">
    <name type="scientific">Priestia megaterium</name>
    <name type="common">Bacillus megaterium</name>
    <dbReference type="NCBI Taxonomy" id="1404"/>
    <lineage>
        <taxon>Bacteria</taxon>
        <taxon>Bacillati</taxon>
        <taxon>Bacillota</taxon>
        <taxon>Bacilli</taxon>
        <taxon>Bacillales</taxon>
        <taxon>Bacillaceae</taxon>
        <taxon>Priestia</taxon>
    </lineage>
</organism>
<dbReference type="GO" id="GO:0043115">
    <property type="term" value="F:precorrin-2 dehydrogenase activity"/>
    <property type="evidence" value="ECO:0007669"/>
    <property type="project" value="UniProtKB-EC"/>
</dbReference>
<evidence type="ECO:0000313" key="9">
    <source>
        <dbReference type="Proteomes" id="UP000501868"/>
    </source>
</evidence>
<dbReference type="InterPro" id="IPR028161">
    <property type="entry name" value="Met8-like"/>
</dbReference>
<dbReference type="Gene3D" id="1.10.8.610">
    <property type="entry name" value="SirC, precorrin-2 dehydrogenase, C-terminal helical domain-like"/>
    <property type="match status" value="1"/>
</dbReference>
<dbReference type="Pfam" id="PF14824">
    <property type="entry name" value="Sirohm_synth_M"/>
    <property type="match status" value="1"/>
</dbReference>
<dbReference type="SUPFAM" id="SSF75615">
    <property type="entry name" value="Siroheme synthase middle domains-like"/>
    <property type="match status" value="1"/>
</dbReference>
<dbReference type="UniPathway" id="UPA00262">
    <property type="reaction ID" value="UER00222"/>
</dbReference>